<dbReference type="InterPro" id="IPR017937">
    <property type="entry name" value="Thioredoxin_CS"/>
</dbReference>
<dbReference type="Gene3D" id="3.40.30.10">
    <property type="entry name" value="Glutaredoxin"/>
    <property type="match status" value="1"/>
</dbReference>
<evidence type="ECO:0000259" key="3">
    <source>
        <dbReference type="Pfam" id="PF18312"/>
    </source>
</evidence>
<dbReference type="GO" id="GO:0016491">
    <property type="term" value="F:oxidoreductase activity"/>
    <property type="evidence" value="ECO:0007669"/>
    <property type="project" value="InterPro"/>
</dbReference>
<evidence type="ECO:0000259" key="2">
    <source>
        <dbReference type="Pfam" id="PF01323"/>
    </source>
</evidence>
<dbReference type="InterPro" id="IPR041205">
    <property type="entry name" value="ScsC_N"/>
</dbReference>
<dbReference type="Proteomes" id="UP000823631">
    <property type="component" value="Unassembled WGS sequence"/>
</dbReference>
<keyword evidence="1" id="KW-0676">Redox-active center</keyword>
<name>A0A9D9DE49_9GAMM</name>
<proteinExistence type="predicted"/>
<dbReference type="InterPro" id="IPR001853">
    <property type="entry name" value="DSBA-like_thioredoxin_dom"/>
</dbReference>
<feature type="domain" description="Copper resistance protein ScsC N-terminal" evidence="3">
    <location>
        <begin position="38"/>
        <end position="69"/>
    </location>
</feature>
<evidence type="ECO:0000313" key="5">
    <source>
        <dbReference type="Proteomes" id="UP000823631"/>
    </source>
</evidence>
<dbReference type="AlphaFoldDB" id="A0A9D9DE49"/>
<dbReference type="InterPro" id="IPR051470">
    <property type="entry name" value="Thiol:disulfide_interchange"/>
</dbReference>
<reference evidence="4" key="2">
    <citation type="journal article" date="2021" name="PeerJ">
        <title>Extensive microbial diversity within the chicken gut microbiome revealed by metagenomics and culture.</title>
        <authorList>
            <person name="Gilroy R."/>
            <person name="Ravi A."/>
            <person name="Getino M."/>
            <person name="Pursley I."/>
            <person name="Horton D.L."/>
            <person name="Alikhan N.F."/>
            <person name="Baker D."/>
            <person name="Gharbi K."/>
            <person name="Hall N."/>
            <person name="Watson M."/>
            <person name="Adriaenssens E.M."/>
            <person name="Foster-Nyarko E."/>
            <person name="Jarju S."/>
            <person name="Secka A."/>
            <person name="Antonio M."/>
            <person name="Oren A."/>
            <person name="Chaudhuri R.R."/>
            <person name="La Ragione R."/>
            <person name="Hildebrand F."/>
            <person name="Pallen M.J."/>
        </authorList>
    </citation>
    <scope>NUCLEOTIDE SEQUENCE</scope>
    <source>
        <strain evidence="4">17213</strain>
    </source>
</reference>
<dbReference type="EMBL" id="JADINH010000173">
    <property type="protein sequence ID" value="MBO8416397.1"/>
    <property type="molecule type" value="Genomic_DNA"/>
</dbReference>
<dbReference type="PROSITE" id="PS00194">
    <property type="entry name" value="THIOREDOXIN_1"/>
    <property type="match status" value="1"/>
</dbReference>
<dbReference type="Pfam" id="PF01323">
    <property type="entry name" value="DSBA"/>
    <property type="match status" value="1"/>
</dbReference>
<feature type="domain" description="DSBA-like thioredoxin" evidence="2">
    <location>
        <begin position="101"/>
        <end position="237"/>
    </location>
</feature>
<dbReference type="PANTHER" id="PTHR35272">
    <property type="entry name" value="THIOL:DISULFIDE INTERCHANGE PROTEIN DSBC-RELATED"/>
    <property type="match status" value="1"/>
</dbReference>
<gene>
    <name evidence="4" type="ORF">IAB19_08465</name>
</gene>
<dbReference type="PANTHER" id="PTHR35272:SF3">
    <property type="entry name" value="THIOL:DISULFIDE INTERCHANGE PROTEIN DSBC"/>
    <property type="match status" value="1"/>
</dbReference>
<sequence length="248" mass="27529">MAAVLAFNSQAVLAAEASLQTADSAHAQSLAGSFTEAERTAIEGIVHDYLVNHPEVMYEVMAKLEQDQRNKAQALLEETAEMLRTDKLTPSRGSAGAKHYLIEFYDYNCGYCKVVRELTEKLASEHQMQAVYIEFPILSPESVQAAMAGLALYQLQPEKYFLYQKDLMEQGKKVTSIDDIKAAVERAGADWDAVREKAQSPEVQQQLKHNLEIGQRLGITGTPFFIIDGKVLRGAVRDYAALEGMLEP</sequence>
<accession>A0A9D9DE49</accession>
<evidence type="ECO:0000256" key="1">
    <source>
        <dbReference type="ARBA" id="ARBA00023284"/>
    </source>
</evidence>
<organism evidence="4 5">
    <name type="scientific">Candidatus Avisuccinivibrio stercorigallinarum</name>
    <dbReference type="NCBI Taxonomy" id="2840704"/>
    <lineage>
        <taxon>Bacteria</taxon>
        <taxon>Pseudomonadati</taxon>
        <taxon>Pseudomonadota</taxon>
        <taxon>Gammaproteobacteria</taxon>
        <taxon>Aeromonadales</taxon>
        <taxon>Succinivibrionaceae</taxon>
        <taxon>Succinivibrionaceae incertae sedis</taxon>
        <taxon>Candidatus Avisuccinivibrio</taxon>
    </lineage>
</organism>
<comment type="caution">
    <text evidence="4">The sequence shown here is derived from an EMBL/GenBank/DDBJ whole genome shotgun (WGS) entry which is preliminary data.</text>
</comment>
<dbReference type="SUPFAM" id="SSF52833">
    <property type="entry name" value="Thioredoxin-like"/>
    <property type="match status" value="1"/>
</dbReference>
<dbReference type="Pfam" id="PF18312">
    <property type="entry name" value="ScsC_N"/>
    <property type="match status" value="1"/>
</dbReference>
<protein>
    <submittedName>
        <fullName evidence="4">Thioredoxin domain-containing protein</fullName>
    </submittedName>
</protein>
<evidence type="ECO:0000313" key="4">
    <source>
        <dbReference type="EMBL" id="MBO8416397.1"/>
    </source>
</evidence>
<reference evidence="4" key="1">
    <citation type="submission" date="2020-10" db="EMBL/GenBank/DDBJ databases">
        <authorList>
            <person name="Gilroy R."/>
        </authorList>
    </citation>
    <scope>NUCLEOTIDE SEQUENCE</scope>
    <source>
        <strain evidence="4">17213</strain>
    </source>
</reference>
<dbReference type="InterPro" id="IPR036249">
    <property type="entry name" value="Thioredoxin-like_sf"/>
</dbReference>